<dbReference type="RefSeq" id="WP_013786208.1">
    <property type="nucleotide sequence ID" value="NC_015554.1"/>
</dbReference>
<dbReference type="Pfam" id="PF13704">
    <property type="entry name" value="Glyco_tranf_2_4"/>
    <property type="match status" value="1"/>
</dbReference>
<dbReference type="GO" id="GO:0016757">
    <property type="term" value="F:glycosyltransferase activity"/>
    <property type="evidence" value="ECO:0007669"/>
    <property type="project" value="TreeGrafter"/>
</dbReference>
<accession>F5Z664</accession>
<keyword evidence="3" id="KW-0472">Membrane</keyword>
<dbReference type="GO" id="GO:0005737">
    <property type="term" value="C:cytoplasm"/>
    <property type="evidence" value="ECO:0007669"/>
    <property type="project" value="TreeGrafter"/>
</dbReference>
<dbReference type="HOGENOM" id="CLU_057275_0_0_6"/>
<evidence type="ECO:0000256" key="3">
    <source>
        <dbReference type="ARBA" id="ARBA00022989"/>
    </source>
</evidence>
<dbReference type="EMBL" id="CP002339">
    <property type="protein sequence ID" value="AEF05297.1"/>
    <property type="molecule type" value="Genomic_DNA"/>
</dbReference>
<dbReference type="KEGG" id="alt:ambt_19020"/>
<dbReference type="PANTHER" id="PTHR21461:SF69">
    <property type="entry name" value="GLYCOSYLTRANSFERASE FAMILY 92 PROTEIN"/>
    <property type="match status" value="1"/>
</dbReference>
<keyword evidence="2" id="KW-0812">Transmembrane</keyword>
<reference evidence="4 5" key="1">
    <citation type="journal article" date="2011" name="J. Bacteriol.">
        <title>Complete genome sequence of the polycyclic aromatic hydrocarbon-degrading bacterium Alteromonas sp. strain SN2.</title>
        <authorList>
            <person name="Jin H.M."/>
            <person name="Jeong H."/>
            <person name="Moon E.J."/>
            <person name="Math R.K."/>
            <person name="Lee K."/>
            <person name="Kim H.J."/>
            <person name="Jeon C.O."/>
            <person name="Oh T.K."/>
            <person name="Kim J.F."/>
        </authorList>
    </citation>
    <scope>NUCLEOTIDE SEQUENCE [LARGE SCALE GENOMIC DNA]</scope>
    <source>
        <strain evidence="5">JCM 17741 / KACC 18427 / KCTC 11700BP / SN2</strain>
    </source>
</reference>
<dbReference type="Proteomes" id="UP000000683">
    <property type="component" value="Chromosome"/>
</dbReference>
<evidence type="ECO:0008006" key="6">
    <source>
        <dbReference type="Google" id="ProtNLM"/>
    </source>
</evidence>
<dbReference type="InterPro" id="IPR029044">
    <property type="entry name" value="Nucleotide-diphossugar_trans"/>
</dbReference>
<protein>
    <recommendedName>
        <fullName evidence="6">Glycosyl transferase family 2</fullName>
    </recommendedName>
</protein>
<proteinExistence type="predicted"/>
<dbReference type="AlphaFoldDB" id="F5Z664"/>
<dbReference type="PANTHER" id="PTHR21461">
    <property type="entry name" value="GLYCOSYLTRANSFERASE FAMILY 92 PROTEIN"/>
    <property type="match status" value="1"/>
</dbReference>
<dbReference type="OrthoDB" id="3760425at2"/>
<gene>
    <name evidence="4" type="ordered locus">ambt_19020</name>
</gene>
<dbReference type="SUPFAM" id="SSF53448">
    <property type="entry name" value="Nucleotide-diphospho-sugar transferases"/>
    <property type="match status" value="1"/>
</dbReference>
<name>F5Z664_ALTNA</name>
<comment type="subcellular location">
    <subcellularLocation>
        <location evidence="1">Membrane</location>
        <topology evidence="1">Single-pass membrane protein</topology>
    </subcellularLocation>
</comment>
<dbReference type="eggNOG" id="COG0463">
    <property type="taxonomic scope" value="Bacteria"/>
</dbReference>
<dbReference type="GO" id="GO:0016020">
    <property type="term" value="C:membrane"/>
    <property type="evidence" value="ECO:0007669"/>
    <property type="project" value="UniProtKB-SubCell"/>
</dbReference>
<keyword evidence="5" id="KW-1185">Reference proteome</keyword>
<evidence type="ECO:0000313" key="5">
    <source>
        <dbReference type="Proteomes" id="UP000000683"/>
    </source>
</evidence>
<sequence>MNFFKKTVKQEKKVKLVAVAKDEAAYLPEWIHHHLYFGFDEIEVYVNRSSDNSIPLLSKISQEHDEVKFTTADWVDLCPEAAKSHIQQIVYSLALHKAKEDGFDYIMFIDVDEFYMPKDMVTGIKNKLLQLDYPDSISFQWFNEKGQDKPFSVLPASINGFRHKLIKSIVATNAPIDSMSLHLPRFKKGKKLLSDGSKFIPAKGHHEQLDPRLSQQRDTMIVHRMFRSPLEYVSLLSRGRPSKTRLTIKTNRFGYNVDNAEYEDFTVDVEKYEAYQLSLQRFIDKCGLASELLIAQQFVKSRYHQTIKSISNIPINASKEATRAFRNCDKEVVSALNKKYATSEFLNSVSTPVLLSELARMFIDIDKGTAKKLISKAAELHPTGPQIKNLYKLIFDKNSGNI</sequence>
<keyword evidence="3" id="KW-1133">Transmembrane helix</keyword>
<evidence type="ECO:0000256" key="2">
    <source>
        <dbReference type="ARBA" id="ARBA00022692"/>
    </source>
</evidence>
<organism evidence="4 5">
    <name type="scientific">Alteromonas naphthalenivorans</name>
    <dbReference type="NCBI Taxonomy" id="715451"/>
    <lineage>
        <taxon>Bacteria</taxon>
        <taxon>Pseudomonadati</taxon>
        <taxon>Pseudomonadota</taxon>
        <taxon>Gammaproteobacteria</taxon>
        <taxon>Alteromonadales</taxon>
        <taxon>Alteromonadaceae</taxon>
        <taxon>Alteromonas/Salinimonas group</taxon>
        <taxon>Alteromonas</taxon>
    </lineage>
</organism>
<evidence type="ECO:0000256" key="1">
    <source>
        <dbReference type="ARBA" id="ARBA00004167"/>
    </source>
</evidence>
<evidence type="ECO:0000313" key="4">
    <source>
        <dbReference type="EMBL" id="AEF05297.1"/>
    </source>
</evidence>